<dbReference type="Pfam" id="PF01288">
    <property type="entry name" value="HPPK"/>
    <property type="match status" value="1"/>
</dbReference>
<evidence type="ECO:0000256" key="6">
    <source>
        <dbReference type="ARBA" id="ARBA00022777"/>
    </source>
</evidence>
<dbReference type="SUPFAM" id="SSF55083">
    <property type="entry name" value="6-hydroxymethyl-7,8-dihydropterin pyrophosphokinase, HPPK"/>
    <property type="match status" value="1"/>
</dbReference>
<accession>A0AB39BNF3</accession>
<keyword evidence="6" id="KW-0418">Kinase</keyword>
<feature type="domain" description="7,8-dihydro-6-hydroxymethylpterin-pyrophosphokinase" evidence="9">
    <location>
        <begin position="89"/>
        <end position="100"/>
    </location>
</feature>
<evidence type="ECO:0000256" key="7">
    <source>
        <dbReference type="ARBA" id="ARBA00022840"/>
    </source>
</evidence>
<protein>
    <recommendedName>
        <fullName evidence="3">2-amino-4-hydroxy-6-hydroxymethyldihydropteridine diphosphokinase</fullName>
        <ecNumber evidence="3">2.7.6.3</ecNumber>
    </recommendedName>
</protein>
<dbReference type="GO" id="GO:0046656">
    <property type="term" value="P:folic acid biosynthetic process"/>
    <property type="evidence" value="ECO:0007669"/>
    <property type="project" value="UniProtKB-KW"/>
</dbReference>
<dbReference type="PROSITE" id="PS00794">
    <property type="entry name" value="HPPK"/>
    <property type="match status" value="1"/>
</dbReference>
<dbReference type="RefSeq" id="WP_368502878.1">
    <property type="nucleotide sequence ID" value="NZ_CP162551.1"/>
</dbReference>
<evidence type="ECO:0000256" key="5">
    <source>
        <dbReference type="ARBA" id="ARBA00022741"/>
    </source>
</evidence>
<dbReference type="EC" id="2.7.6.3" evidence="3"/>
<evidence type="ECO:0000259" key="9">
    <source>
        <dbReference type="PROSITE" id="PS00794"/>
    </source>
</evidence>
<dbReference type="InterPro" id="IPR035907">
    <property type="entry name" value="Hppk_sf"/>
</dbReference>
<dbReference type="GO" id="GO:0005524">
    <property type="term" value="F:ATP binding"/>
    <property type="evidence" value="ECO:0007669"/>
    <property type="project" value="UniProtKB-KW"/>
</dbReference>
<evidence type="ECO:0000256" key="4">
    <source>
        <dbReference type="ARBA" id="ARBA00022679"/>
    </source>
</evidence>
<name>A0AB39BNF3_9BACI</name>
<keyword evidence="4 10" id="KW-0808">Transferase</keyword>
<evidence type="ECO:0000256" key="8">
    <source>
        <dbReference type="ARBA" id="ARBA00022909"/>
    </source>
</evidence>
<dbReference type="Gene3D" id="3.30.70.560">
    <property type="entry name" value="7,8-Dihydro-6-hydroxymethylpterin-pyrophosphokinase HPPK"/>
    <property type="match status" value="1"/>
</dbReference>
<dbReference type="EMBL" id="CP162551">
    <property type="protein sequence ID" value="XDI35268.1"/>
    <property type="molecule type" value="Genomic_DNA"/>
</dbReference>
<dbReference type="InterPro" id="IPR000550">
    <property type="entry name" value="Hppk"/>
</dbReference>
<comment type="pathway">
    <text evidence="2">Cofactor biosynthesis; tetrahydrofolate biosynthesis; 2-amino-4-hydroxy-6-hydroxymethyl-7,8-dihydropteridine diphosphate from 7,8-dihydroneopterin triphosphate: step 4/4.</text>
</comment>
<dbReference type="CDD" id="cd00483">
    <property type="entry name" value="HPPK"/>
    <property type="match status" value="1"/>
</dbReference>
<dbReference type="NCBIfam" id="TIGR01498">
    <property type="entry name" value="folK"/>
    <property type="match status" value="1"/>
</dbReference>
<organism evidence="10">
    <name type="scientific">Alkalihalophilus sp. As8PL</name>
    <dbReference type="NCBI Taxonomy" id="3237103"/>
    <lineage>
        <taxon>Bacteria</taxon>
        <taxon>Bacillati</taxon>
        <taxon>Bacillota</taxon>
        <taxon>Bacilli</taxon>
        <taxon>Bacillales</taxon>
        <taxon>Bacillaceae</taxon>
        <taxon>Alkalihalophilus</taxon>
    </lineage>
</organism>
<sequence>MKHNVYIALGSNIGDRAAYLEEAIDRLQRENDIEVVATSSIYETEPIGYVDQQSFLNMVIQIHTNLSPEKLLATTQSIEDTCGRKRDIRWGPRTIDLDILLFDQQNMKIENLCIPHPRMFERAFVIVPLYELEPTIYFQMRNQSIEDIYEALPDKEGVNVWRSKVGEEESGHSES</sequence>
<evidence type="ECO:0000256" key="1">
    <source>
        <dbReference type="ARBA" id="ARBA00000198"/>
    </source>
</evidence>
<dbReference type="PANTHER" id="PTHR43071:SF1">
    <property type="entry name" value="2-AMINO-4-HYDROXY-6-HYDROXYMETHYLDIHYDROPTERIDINE PYROPHOSPHOKINASE"/>
    <property type="match status" value="1"/>
</dbReference>
<keyword evidence="5" id="KW-0547">Nucleotide-binding</keyword>
<gene>
    <name evidence="10" type="primary">folK</name>
    <name evidence="10" type="ORF">AB3N04_11005</name>
</gene>
<dbReference type="PANTHER" id="PTHR43071">
    <property type="entry name" value="2-AMINO-4-HYDROXY-6-HYDROXYMETHYLDIHYDROPTERIDINE PYROPHOSPHOKINASE"/>
    <property type="match status" value="1"/>
</dbReference>
<proteinExistence type="predicted"/>
<reference evidence="10" key="1">
    <citation type="submission" date="2024-07" db="EMBL/GenBank/DDBJ databases">
        <title>Identification and characteristics of an arsenic-resistant bacterial isolate, which belongs to a novel species.</title>
        <authorList>
            <person name="Juszczyk A."/>
            <person name="Kowalczyk A."/>
            <person name="Was K."/>
            <person name="Kosowicz W."/>
            <person name="Budzyn A."/>
            <person name="Latowski D."/>
        </authorList>
    </citation>
    <scope>NUCLEOTIDE SEQUENCE</scope>
    <source>
        <strain evidence="10">As8PL</strain>
    </source>
</reference>
<keyword evidence="7" id="KW-0067">ATP-binding</keyword>
<evidence type="ECO:0000256" key="2">
    <source>
        <dbReference type="ARBA" id="ARBA00005051"/>
    </source>
</evidence>
<evidence type="ECO:0000313" key="10">
    <source>
        <dbReference type="EMBL" id="XDI35268.1"/>
    </source>
</evidence>
<dbReference type="AlphaFoldDB" id="A0AB39BNF3"/>
<comment type="catalytic activity">
    <reaction evidence="1">
        <text>6-hydroxymethyl-7,8-dihydropterin + ATP = (7,8-dihydropterin-6-yl)methyl diphosphate + AMP + H(+)</text>
        <dbReference type="Rhea" id="RHEA:11412"/>
        <dbReference type="ChEBI" id="CHEBI:15378"/>
        <dbReference type="ChEBI" id="CHEBI:30616"/>
        <dbReference type="ChEBI" id="CHEBI:44841"/>
        <dbReference type="ChEBI" id="CHEBI:72950"/>
        <dbReference type="ChEBI" id="CHEBI:456215"/>
        <dbReference type="EC" id="2.7.6.3"/>
    </reaction>
</comment>
<keyword evidence="8" id="KW-0289">Folate biosynthesis</keyword>
<dbReference type="GO" id="GO:0003848">
    <property type="term" value="F:2-amino-4-hydroxy-6-hydroxymethyldihydropteridine diphosphokinase activity"/>
    <property type="evidence" value="ECO:0007669"/>
    <property type="project" value="UniProtKB-EC"/>
</dbReference>
<evidence type="ECO:0000256" key="3">
    <source>
        <dbReference type="ARBA" id="ARBA00013253"/>
    </source>
</evidence>
<dbReference type="GO" id="GO:0016301">
    <property type="term" value="F:kinase activity"/>
    <property type="evidence" value="ECO:0007669"/>
    <property type="project" value="UniProtKB-KW"/>
</dbReference>